<comment type="subcellular location">
    <subcellularLocation>
        <location evidence="4">Cytoplasm</location>
    </subcellularLocation>
</comment>
<keyword evidence="8" id="KW-1185">Reference proteome</keyword>
<accession>A0A368V794</accession>
<dbReference type="GO" id="GO:0042866">
    <property type="term" value="P:pyruvate biosynthetic process"/>
    <property type="evidence" value="ECO:0007669"/>
    <property type="project" value="UniProtKB-UniRule"/>
</dbReference>
<dbReference type="GO" id="GO:0006744">
    <property type="term" value="P:ubiquinone biosynthetic process"/>
    <property type="evidence" value="ECO:0007669"/>
    <property type="project" value="UniProtKB-UniRule"/>
</dbReference>
<protein>
    <recommendedName>
        <fullName evidence="4">Probable chorismate pyruvate-lyase</fullName>
        <shortName evidence="4">CL</shortName>
        <shortName evidence="4">CPL</shortName>
        <ecNumber evidence="4">4.1.3.40</ecNumber>
    </recommendedName>
</protein>
<dbReference type="GO" id="GO:0005829">
    <property type="term" value="C:cytosol"/>
    <property type="evidence" value="ECO:0007669"/>
    <property type="project" value="TreeGrafter"/>
</dbReference>
<comment type="catalytic activity">
    <reaction evidence="4">
        <text>chorismate = 4-hydroxybenzoate + pyruvate</text>
        <dbReference type="Rhea" id="RHEA:16505"/>
        <dbReference type="ChEBI" id="CHEBI:15361"/>
        <dbReference type="ChEBI" id="CHEBI:17879"/>
        <dbReference type="ChEBI" id="CHEBI:29748"/>
        <dbReference type="EC" id="4.1.3.40"/>
    </reaction>
</comment>
<dbReference type="InterPro" id="IPR007440">
    <property type="entry name" value="Chorismate--pyruvate_lyase"/>
</dbReference>
<comment type="function">
    <text evidence="4">Removes the pyruvyl group from chorismate, with concomitant aromatization of the ring, to provide 4-hydroxybenzoate (4HB) for the ubiquinone pathway.</text>
</comment>
<dbReference type="Proteomes" id="UP000252795">
    <property type="component" value="Unassembled WGS sequence"/>
</dbReference>
<feature type="binding site" evidence="4">
    <location>
        <position position="90"/>
    </location>
    <ligand>
        <name>substrate</name>
    </ligand>
</feature>
<dbReference type="InterPro" id="IPR028978">
    <property type="entry name" value="Chorismate_lyase_/UTRA_dom_sf"/>
</dbReference>
<evidence type="ECO:0000313" key="7">
    <source>
        <dbReference type="Proteomes" id="UP000252795"/>
    </source>
</evidence>
<keyword evidence="1 4" id="KW-0963">Cytoplasm</keyword>
<evidence type="ECO:0000256" key="3">
    <source>
        <dbReference type="ARBA" id="ARBA00023239"/>
    </source>
</evidence>
<dbReference type="SUPFAM" id="SSF64288">
    <property type="entry name" value="Chorismate lyase-like"/>
    <property type="match status" value="1"/>
</dbReference>
<evidence type="ECO:0000313" key="8">
    <source>
        <dbReference type="Proteomes" id="UP000253065"/>
    </source>
</evidence>
<dbReference type="PANTHER" id="PTHR38683:SF1">
    <property type="entry name" value="CHORISMATE PYRUVATE-LYASE"/>
    <property type="match status" value="1"/>
</dbReference>
<evidence type="ECO:0000256" key="4">
    <source>
        <dbReference type="HAMAP-Rule" id="MF_01632"/>
    </source>
</evidence>
<sequence length="188" mass="21422">MPLKDCDQPPELSIPPTFWYRSLVAAGLYCPEVHGPARYWLTVEGSFTRALQQKCQERFHVEILREGFSTPTPEEAKRLNLAPRQLAWVREVRLCGDGRPWVLARTVIPQTCLHGHGRRLRNLGNKPLGAYLFSSPEWQRGPLETGLCKARSNGHPRLARRSLFHRGSCALLVGEYLLPRLYQSPNRG</sequence>
<comment type="caution">
    <text evidence="4">Lacks conserved residue(s) required for the propagation of feature annotation.</text>
</comment>
<evidence type="ECO:0000313" key="6">
    <source>
        <dbReference type="EMBL" id="RCW36972.1"/>
    </source>
</evidence>
<feature type="binding site" evidence="4">
    <location>
        <position position="128"/>
    </location>
    <ligand>
        <name>substrate</name>
    </ligand>
</feature>
<dbReference type="OMA" id="ELWGRRS"/>
<dbReference type="Gene3D" id="3.40.1410.10">
    <property type="entry name" value="Chorismate lyase-like"/>
    <property type="match status" value="1"/>
</dbReference>
<comment type="pathway">
    <text evidence="4">Cofactor biosynthesis; ubiquinone biosynthesis.</text>
</comment>
<evidence type="ECO:0000256" key="1">
    <source>
        <dbReference type="ARBA" id="ARBA00022490"/>
    </source>
</evidence>
<dbReference type="EMBL" id="QNSA01000002">
    <property type="protein sequence ID" value="RBP76099.1"/>
    <property type="molecule type" value="Genomic_DNA"/>
</dbReference>
<comment type="caution">
    <text evidence="6">The sequence shown here is derived from an EMBL/GenBank/DDBJ whole genome shotgun (WGS) entry which is preliminary data.</text>
</comment>
<keyword evidence="4" id="KW-0670">Pyruvate</keyword>
<reference evidence="6 7" key="1">
    <citation type="submission" date="2018-07" db="EMBL/GenBank/DDBJ databases">
        <title>Freshwater and sediment microbial communities from various areas in North America, analyzing microbe dynamics in response to fracking.</title>
        <authorList>
            <person name="Lamendella R."/>
        </authorList>
    </citation>
    <scope>NUCLEOTIDE SEQUENCE [LARGE SCALE GENOMIC DNA]</scope>
    <source>
        <strain evidence="6 7">114E</strain>
        <strain evidence="5 8">114E_o</strain>
    </source>
</reference>
<dbReference type="PANTHER" id="PTHR38683">
    <property type="entry name" value="CHORISMATE PYRUVATE-LYASE"/>
    <property type="match status" value="1"/>
</dbReference>
<dbReference type="UniPathway" id="UPA00232"/>
<dbReference type="AlphaFoldDB" id="A0A368V794"/>
<keyword evidence="3 4" id="KW-0456">Lyase</keyword>
<dbReference type="RefSeq" id="WP_011787002.1">
    <property type="nucleotide sequence ID" value="NZ_JBHOGD010000001.1"/>
</dbReference>
<dbReference type="SMR" id="A0A368V794"/>
<proteinExistence type="inferred from homology"/>
<comment type="similarity">
    <text evidence="4">Belongs to the UbiC family.</text>
</comment>
<feature type="binding site" evidence="4">
    <location>
        <position position="175"/>
    </location>
    <ligand>
        <name>substrate</name>
    </ligand>
</feature>
<dbReference type="Proteomes" id="UP000253065">
    <property type="component" value="Unassembled WGS sequence"/>
</dbReference>
<dbReference type="GO" id="GO:0008813">
    <property type="term" value="F:chorismate lyase activity"/>
    <property type="evidence" value="ECO:0007669"/>
    <property type="project" value="UniProtKB-UniRule"/>
</dbReference>
<dbReference type="EMBL" id="QPJB01000002">
    <property type="protein sequence ID" value="RCW36972.1"/>
    <property type="molecule type" value="Genomic_DNA"/>
</dbReference>
<dbReference type="EC" id="4.1.3.40" evidence="4"/>
<gene>
    <name evidence="4" type="primary">ubiC</name>
    <name evidence="6" type="ORF">DET51_102118</name>
    <name evidence="5" type="ORF">DET64_102118</name>
</gene>
<dbReference type="HAMAP" id="MF_01632">
    <property type="entry name" value="UbiC"/>
    <property type="match status" value="1"/>
</dbReference>
<keyword evidence="2 4" id="KW-0831">Ubiquinone biosynthesis</keyword>
<organism evidence="6 7">
    <name type="scientific">Marinobacter nauticus</name>
    <name type="common">Marinobacter hydrocarbonoclasticus</name>
    <name type="synonym">Marinobacter aquaeolei</name>
    <dbReference type="NCBI Taxonomy" id="2743"/>
    <lineage>
        <taxon>Bacteria</taxon>
        <taxon>Pseudomonadati</taxon>
        <taxon>Pseudomonadota</taxon>
        <taxon>Gammaproteobacteria</taxon>
        <taxon>Pseudomonadales</taxon>
        <taxon>Marinobacteraceae</taxon>
        <taxon>Marinobacter</taxon>
    </lineage>
</organism>
<dbReference type="Pfam" id="PF04345">
    <property type="entry name" value="Chor_lyase"/>
    <property type="match status" value="1"/>
</dbReference>
<name>A0A368V794_MARNT</name>
<evidence type="ECO:0000256" key="2">
    <source>
        <dbReference type="ARBA" id="ARBA00022688"/>
    </source>
</evidence>
<evidence type="ECO:0000313" key="5">
    <source>
        <dbReference type="EMBL" id="RBP76099.1"/>
    </source>
</evidence>